<dbReference type="EMBL" id="CAFBRD010000013">
    <property type="protein sequence ID" value="CAB5075023.1"/>
    <property type="molecule type" value="Genomic_DNA"/>
</dbReference>
<accession>A0A6J6AKA3</accession>
<gene>
    <name evidence="1" type="ORF">UFOPK3331_00828</name>
    <name evidence="2" type="ORF">UFOPK4201_00430</name>
    <name evidence="3" type="ORF">UFOPK4371_00419</name>
</gene>
<proteinExistence type="predicted"/>
<evidence type="ECO:0000313" key="3">
    <source>
        <dbReference type="EMBL" id="CAB5075023.1"/>
    </source>
</evidence>
<dbReference type="EMBL" id="CAEUNJ010000012">
    <property type="protein sequence ID" value="CAB4370792.1"/>
    <property type="molecule type" value="Genomic_DNA"/>
</dbReference>
<evidence type="ECO:0000313" key="2">
    <source>
        <dbReference type="EMBL" id="CAB4370792.1"/>
    </source>
</evidence>
<organism evidence="2">
    <name type="scientific">freshwater metagenome</name>
    <dbReference type="NCBI Taxonomy" id="449393"/>
    <lineage>
        <taxon>unclassified sequences</taxon>
        <taxon>metagenomes</taxon>
        <taxon>ecological metagenomes</taxon>
    </lineage>
</organism>
<dbReference type="EMBL" id="CAESAL010000021">
    <property type="protein sequence ID" value="CAB4339158.1"/>
    <property type="molecule type" value="Genomic_DNA"/>
</dbReference>
<evidence type="ECO:0000313" key="1">
    <source>
        <dbReference type="EMBL" id="CAB4339158.1"/>
    </source>
</evidence>
<protein>
    <submittedName>
        <fullName evidence="2">Unannotated protein</fullName>
    </submittedName>
</protein>
<sequence length="122" mass="14024">MGMHFLVGQCHALKLTSDELRNDIGTRILTSRSNNRRDHFRKFISCPARRLWIARFGKDCQCPLALSVLEPFGQSKFSTNRPERKSVSEFSYEVTLTLSNKTIDQFMGERCEFLIDESDSSA</sequence>
<name>A0A6J6AKA3_9ZZZZ</name>
<dbReference type="AlphaFoldDB" id="A0A6J6AKA3"/>
<reference evidence="2" key="1">
    <citation type="submission" date="2020-05" db="EMBL/GenBank/DDBJ databases">
        <authorList>
            <person name="Chiriac C."/>
            <person name="Salcher M."/>
            <person name="Ghai R."/>
            <person name="Kavagutti S V."/>
        </authorList>
    </citation>
    <scope>NUCLEOTIDE SEQUENCE</scope>
</reference>